<accession>A0ABT7DWK7</accession>
<protein>
    <submittedName>
        <fullName evidence="2">Uncharacterized protein</fullName>
    </submittedName>
</protein>
<sequence>MRFGRTYTQVWSAIQALADKPRWRIRDVMIGAPGLSDSAVRQYLNRLLRAGYVEPLPRVPAYGPVYYRAIRPLTGKAPLLDGNGQRRPAPVTRQQAIWGTMRRLPQWTIPELAAFASVGERPLSRASVSHYVRQLERAGYLVCLERHPSRTGIPSRYALKPAHRLKPLPPERRSSRVLFDPNTRQTIELPRRAS</sequence>
<dbReference type="EMBL" id="JARRAF010000010">
    <property type="protein sequence ID" value="MDK2124459.1"/>
    <property type="molecule type" value="Genomic_DNA"/>
</dbReference>
<name>A0ABT7DWK7_9NEIS</name>
<dbReference type="RefSeq" id="WP_284100772.1">
    <property type="nucleotide sequence ID" value="NZ_JARRAF010000010.1"/>
</dbReference>
<organism evidence="2 3">
    <name type="scientific">Parachitinimonas caeni</name>
    <dbReference type="NCBI Taxonomy" id="3031301"/>
    <lineage>
        <taxon>Bacteria</taxon>
        <taxon>Pseudomonadati</taxon>
        <taxon>Pseudomonadota</taxon>
        <taxon>Betaproteobacteria</taxon>
        <taxon>Neisseriales</taxon>
        <taxon>Chitinibacteraceae</taxon>
        <taxon>Parachitinimonas</taxon>
    </lineage>
</organism>
<evidence type="ECO:0000313" key="3">
    <source>
        <dbReference type="Proteomes" id="UP001172778"/>
    </source>
</evidence>
<feature type="region of interest" description="Disordered" evidence="1">
    <location>
        <begin position="168"/>
        <end position="194"/>
    </location>
</feature>
<gene>
    <name evidence="2" type="ORF">PZA18_10385</name>
</gene>
<dbReference type="Proteomes" id="UP001172778">
    <property type="component" value="Unassembled WGS sequence"/>
</dbReference>
<proteinExistence type="predicted"/>
<comment type="caution">
    <text evidence="2">The sequence shown here is derived from an EMBL/GenBank/DDBJ whole genome shotgun (WGS) entry which is preliminary data.</text>
</comment>
<keyword evidence="3" id="KW-1185">Reference proteome</keyword>
<evidence type="ECO:0000256" key="1">
    <source>
        <dbReference type="SAM" id="MobiDB-lite"/>
    </source>
</evidence>
<evidence type="ECO:0000313" key="2">
    <source>
        <dbReference type="EMBL" id="MDK2124459.1"/>
    </source>
</evidence>
<reference evidence="2" key="1">
    <citation type="submission" date="2023-03" db="EMBL/GenBank/DDBJ databases">
        <title>Chitinimonas shenzhenensis gen. nov., sp. nov., a novel member of family Burkholderiaceae isolated from activated sludge collected in Shen Zhen, China.</title>
        <authorList>
            <person name="Wang X."/>
        </authorList>
    </citation>
    <scope>NUCLEOTIDE SEQUENCE</scope>
    <source>
        <strain evidence="2">DQS-5</strain>
    </source>
</reference>